<evidence type="ECO:0000256" key="5">
    <source>
        <dbReference type="ARBA" id="ARBA00023316"/>
    </source>
</evidence>
<evidence type="ECO:0000313" key="8">
    <source>
        <dbReference type="EMBL" id="MBT0724439.1"/>
    </source>
</evidence>
<evidence type="ECO:0000256" key="2">
    <source>
        <dbReference type="ARBA" id="ARBA00007553"/>
    </source>
</evidence>
<dbReference type="CDD" id="cd06583">
    <property type="entry name" value="PGRP"/>
    <property type="match status" value="1"/>
</dbReference>
<name>A0ABS5SWM8_9GAMM</name>
<dbReference type="SUPFAM" id="SSF47090">
    <property type="entry name" value="PGBD-like"/>
    <property type="match status" value="1"/>
</dbReference>
<evidence type="ECO:0000256" key="1">
    <source>
        <dbReference type="ARBA" id="ARBA00001561"/>
    </source>
</evidence>
<dbReference type="SUPFAM" id="SSF55846">
    <property type="entry name" value="N-acetylmuramoyl-L-alanine amidase-like"/>
    <property type="match status" value="1"/>
</dbReference>
<evidence type="ECO:0000256" key="6">
    <source>
        <dbReference type="SAM" id="SignalP"/>
    </source>
</evidence>
<protein>
    <recommendedName>
        <fullName evidence="3">N-acetylmuramoyl-L-alanine amidase</fullName>
        <ecNumber evidence="3">3.5.1.28</ecNumber>
    </recommendedName>
</protein>
<proteinExistence type="inferred from homology"/>
<dbReference type="RefSeq" id="WP_214237113.1">
    <property type="nucleotide sequence ID" value="NZ_JABBFR010000009.1"/>
</dbReference>
<keyword evidence="6" id="KW-0732">Signal</keyword>
<feature type="chain" id="PRO_5045246636" description="N-acetylmuramoyl-L-alanine amidase" evidence="6">
    <location>
        <begin position="20"/>
        <end position="277"/>
    </location>
</feature>
<comment type="catalytic activity">
    <reaction evidence="1">
        <text>Hydrolyzes the link between N-acetylmuramoyl residues and L-amino acid residues in certain cell-wall glycopeptides.</text>
        <dbReference type="EC" id="3.5.1.28"/>
    </reaction>
</comment>
<dbReference type="Gene3D" id="1.10.101.10">
    <property type="entry name" value="PGBD-like superfamily/PGBD"/>
    <property type="match status" value="1"/>
</dbReference>
<dbReference type="InterPro" id="IPR036505">
    <property type="entry name" value="Amidase/PGRP_sf"/>
</dbReference>
<evidence type="ECO:0000259" key="7">
    <source>
        <dbReference type="SMART" id="SM00644"/>
    </source>
</evidence>
<gene>
    <name evidence="8" type="ORF">HH682_08300</name>
</gene>
<dbReference type="InterPro" id="IPR051206">
    <property type="entry name" value="NAMLAA_amidase_2"/>
</dbReference>
<organism evidence="8 9">
    <name type="scientific">Rosenbergiella gaditana</name>
    <dbReference type="NCBI Taxonomy" id="2726987"/>
    <lineage>
        <taxon>Bacteria</taxon>
        <taxon>Pseudomonadati</taxon>
        <taxon>Pseudomonadota</taxon>
        <taxon>Gammaproteobacteria</taxon>
        <taxon>Enterobacterales</taxon>
        <taxon>Erwiniaceae</taxon>
        <taxon>Rosenbergiella</taxon>
    </lineage>
</organism>
<feature type="signal peptide" evidence="6">
    <location>
        <begin position="1"/>
        <end position="19"/>
    </location>
</feature>
<comment type="caution">
    <text evidence="8">The sequence shown here is derived from an EMBL/GenBank/DDBJ whole genome shotgun (WGS) entry which is preliminary data.</text>
</comment>
<dbReference type="Proteomes" id="UP000790096">
    <property type="component" value="Unassembled WGS sequence"/>
</dbReference>
<evidence type="ECO:0000313" key="9">
    <source>
        <dbReference type="Proteomes" id="UP000790096"/>
    </source>
</evidence>
<dbReference type="EC" id="3.5.1.28" evidence="3"/>
<dbReference type="SMART" id="SM00644">
    <property type="entry name" value="Ami_2"/>
    <property type="match status" value="1"/>
</dbReference>
<dbReference type="EMBL" id="JABBFR010000009">
    <property type="protein sequence ID" value="MBT0724439.1"/>
    <property type="molecule type" value="Genomic_DNA"/>
</dbReference>
<feature type="domain" description="N-acetylmuramoyl-L-alanine amidase" evidence="7">
    <location>
        <begin position="31"/>
        <end position="178"/>
    </location>
</feature>
<evidence type="ECO:0000256" key="3">
    <source>
        <dbReference type="ARBA" id="ARBA00011901"/>
    </source>
</evidence>
<dbReference type="Gene3D" id="3.40.80.10">
    <property type="entry name" value="Peptidoglycan recognition protein-like"/>
    <property type="match status" value="1"/>
</dbReference>
<evidence type="ECO:0000256" key="4">
    <source>
        <dbReference type="ARBA" id="ARBA00022801"/>
    </source>
</evidence>
<dbReference type="PANTHER" id="PTHR30417">
    <property type="entry name" value="N-ACETYLMURAMOYL-L-ALANINE AMIDASE AMID"/>
    <property type="match status" value="1"/>
</dbReference>
<dbReference type="PANTHER" id="PTHR30417:SF1">
    <property type="entry name" value="N-ACETYLMURAMOYL-L-ALANINE AMIDASE AMID"/>
    <property type="match status" value="1"/>
</dbReference>
<keyword evidence="5" id="KW-0961">Cell wall biogenesis/degradation</keyword>
<dbReference type="Pfam" id="PF01510">
    <property type="entry name" value="Amidase_2"/>
    <property type="match status" value="1"/>
</dbReference>
<dbReference type="InterPro" id="IPR036365">
    <property type="entry name" value="PGBD-like_sf"/>
</dbReference>
<sequence length="277" mass="30779">MKKGFLIMLALLSGCQAHTPPLNSAHQAINTTYVALGHQPRINAIVIHYTVADEQRALTLLTGKEVSSHYLIAQYPKGNASLPEIYQLVPEDQAAWHAGISAWRGTYNLNKTSIGIEIVNKGLTKPTDQHYGYCESYPPQQITALIQLVSDIAHRYGIEPENIIGHSDIAPLRKVDPGPCFPWQQLAKHGLGAWPDHELVKKLLAGRAPDTPVAKALLLPLLRQYGYAINAHATPAEQHQLIRAFQMHFQPENSSGYGDQLTLARLQALLLQYPWRK</sequence>
<accession>A0ABS5SWM8</accession>
<keyword evidence="4" id="KW-0378">Hydrolase</keyword>
<dbReference type="PROSITE" id="PS51257">
    <property type="entry name" value="PROKAR_LIPOPROTEIN"/>
    <property type="match status" value="1"/>
</dbReference>
<reference evidence="8 9" key="1">
    <citation type="submission" date="2020-04" db="EMBL/GenBank/DDBJ databases">
        <title>Genome sequencing of Rosenbergiella species.</title>
        <authorList>
            <person name="Alvarez-Perez S."/>
            <person name="Lievens B."/>
        </authorList>
    </citation>
    <scope>NUCLEOTIDE SEQUENCE [LARGE SCALE GENOMIC DNA]</scope>
    <source>
        <strain evidence="8 9">S61</strain>
    </source>
</reference>
<dbReference type="InterPro" id="IPR002502">
    <property type="entry name" value="Amidase_domain"/>
</dbReference>
<dbReference type="InterPro" id="IPR036366">
    <property type="entry name" value="PGBDSf"/>
</dbReference>
<keyword evidence="9" id="KW-1185">Reference proteome</keyword>
<comment type="similarity">
    <text evidence="2">Belongs to the N-acetylmuramoyl-L-alanine amidase 2 family.</text>
</comment>